<dbReference type="PANTHER" id="PTHR43415:SF3">
    <property type="entry name" value="GNAT-FAMILY ACETYLTRANSFERASE"/>
    <property type="match status" value="1"/>
</dbReference>
<keyword evidence="2" id="KW-0808">Transferase</keyword>
<dbReference type="InterPro" id="IPR016181">
    <property type="entry name" value="Acyl_CoA_acyltransferase"/>
</dbReference>
<comment type="caution">
    <text evidence="2">The sequence shown here is derived from an EMBL/GenBank/DDBJ whole genome shotgun (WGS) entry which is preliminary data.</text>
</comment>
<dbReference type="OrthoDB" id="948250at2"/>
<dbReference type="InterPro" id="IPR000182">
    <property type="entry name" value="GNAT_dom"/>
</dbReference>
<name>A0A371IYS8_9FIRM</name>
<dbReference type="Pfam" id="PF00583">
    <property type="entry name" value="Acetyltransf_1"/>
    <property type="match status" value="1"/>
</dbReference>
<feature type="domain" description="N-acetyltransferase" evidence="1">
    <location>
        <begin position="1"/>
        <end position="165"/>
    </location>
</feature>
<gene>
    <name evidence="2" type="ORF">CHL78_017255</name>
</gene>
<dbReference type="RefSeq" id="WP_094368204.1">
    <property type="nucleotide sequence ID" value="NZ_NOJY02000057.1"/>
</dbReference>
<dbReference type="SUPFAM" id="SSF55729">
    <property type="entry name" value="Acyl-CoA N-acyltransferases (Nat)"/>
    <property type="match status" value="1"/>
</dbReference>
<evidence type="ECO:0000313" key="2">
    <source>
        <dbReference type="EMBL" id="RDY25643.1"/>
    </source>
</evidence>
<dbReference type="PANTHER" id="PTHR43415">
    <property type="entry name" value="SPERMIDINE N(1)-ACETYLTRANSFERASE"/>
    <property type="match status" value="1"/>
</dbReference>
<dbReference type="Gene3D" id="3.40.630.30">
    <property type="match status" value="1"/>
</dbReference>
<dbReference type="Proteomes" id="UP000215694">
    <property type="component" value="Unassembled WGS sequence"/>
</dbReference>
<dbReference type="EMBL" id="NOJY02000057">
    <property type="protein sequence ID" value="RDY25643.1"/>
    <property type="molecule type" value="Genomic_DNA"/>
</dbReference>
<dbReference type="PROSITE" id="PS51186">
    <property type="entry name" value="GNAT"/>
    <property type="match status" value="1"/>
</dbReference>
<organism evidence="2 3">
    <name type="scientific">Romboutsia weinsteinii</name>
    <dbReference type="NCBI Taxonomy" id="2020949"/>
    <lineage>
        <taxon>Bacteria</taxon>
        <taxon>Bacillati</taxon>
        <taxon>Bacillota</taxon>
        <taxon>Clostridia</taxon>
        <taxon>Peptostreptococcales</taxon>
        <taxon>Peptostreptococcaceae</taxon>
        <taxon>Romboutsia</taxon>
    </lineage>
</organism>
<protein>
    <submittedName>
        <fullName evidence="2">GNAT family N-acetyltransferase</fullName>
    </submittedName>
</protein>
<proteinExistence type="predicted"/>
<dbReference type="AlphaFoldDB" id="A0A371IYS8"/>
<accession>A0A371IYS8</accession>
<dbReference type="CDD" id="cd04301">
    <property type="entry name" value="NAT_SF"/>
    <property type="match status" value="1"/>
</dbReference>
<keyword evidence="3" id="KW-1185">Reference proteome</keyword>
<sequence length="166" mass="18961">MEIRKIKVEDANNYLEMLLNLDNETKFMMFEPGERPTDINIAKNRIEKSINGDNLVLVATDEENIVGFLSVQRGGPKRIKHTGYIVVGIREKYRGKGIGSKLFSELDRWAIKNKITRLELSVICSNSIAKHLYEKNGFEVEGVKKNAMIIDGKYVDEFSMAKIYNS</sequence>
<dbReference type="GO" id="GO:0016747">
    <property type="term" value="F:acyltransferase activity, transferring groups other than amino-acyl groups"/>
    <property type="evidence" value="ECO:0007669"/>
    <property type="project" value="InterPro"/>
</dbReference>
<reference evidence="2 3" key="1">
    <citation type="journal article" date="2017" name="Genome Announc.">
        <title>Draft Genome Sequence of Romboutsia weinsteinii sp. nov. Strain CCRI-19649(T) Isolated from Surface Water.</title>
        <authorList>
            <person name="Maheux A.F."/>
            <person name="Boudreau D.K."/>
            <person name="Berube E."/>
            <person name="Boissinot M."/>
            <person name="Cantin P."/>
            <person name="Raymond F."/>
            <person name="Corbeil J."/>
            <person name="Omar R.F."/>
            <person name="Bergeron M.G."/>
        </authorList>
    </citation>
    <scope>NUCLEOTIDE SEQUENCE [LARGE SCALE GENOMIC DNA]</scope>
    <source>
        <strain evidence="2 3">CCRI-19649</strain>
    </source>
</reference>
<evidence type="ECO:0000259" key="1">
    <source>
        <dbReference type="PROSITE" id="PS51186"/>
    </source>
</evidence>
<evidence type="ECO:0000313" key="3">
    <source>
        <dbReference type="Proteomes" id="UP000215694"/>
    </source>
</evidence>